<dbReference type="AlphaFoldDB" id="A0AA86W260"/>
<name>A0AA86W260_9FABA</name>
<proteinExistence type="predicted"/>
<organism evidence="1 2">
    <name type="scientific">Sphenostylis stenocarpa</name>
    <dbReference type="NCBI Taxonomy" id="92480"/>
    <lineage>
        <taxon>Eukaryota</taxon>
        <taxon>Viridiplantae</taxon>
        <taxon>Streptophyta</taxon>
        <taxon>Embryophyta</taxon>
        <taxon>Tracheophyta</taxon>
        <taxon>Spermatophyta</taxon>
        <taxon>Magnoliopsida</taxon>
        <taxon>eudicotyledons</taxon>
        <taxon>Gunneridae</taxon>
        <taxon>Pentapetalae</taxon>
        <taxon>rosids</taxon>
        <taxon>fabids</taxon>
        <taxon>Fabales</taxon>
        <taxon>Fabaceae</taxon>
        <taxon>Papilionoideae</taxon>
        <taxon>50 kb inversion clade</taxon>
        <taxon>NPAAA clade</taxon>
        <taxon>indigoferoid/millettioid clade</taxon>
        <taxon>Phaseoleae</taxon>
        <taxon>Sphenostylis</taxon>
    </lineage>
</organism>
<dbReference type="EMBL" id="OY731407">
    <property type="protein sequence ID" value="CAJ1976753.1"/>
    <property type="molecule type" value="Genomic_DNA"/>
</dbReference>
<reference evidence="1" key="1">
    <citation type="submission" date="2023-10" db="EMBL/GenBank/DDBJ databases">
        <authorList>
            <person name="Domelevo Entfellner J.-B."/>
        </authorList>
    </citation>
    <scope>NUCLEOTIDE SEQUENCE</scope>
</reference>
<sequence length="116" mass="13382">MKKNMTGINLACRWCRQLWHRQVNREKEVDYRLRKGTGAESHAFAVVGSTSTQRGKEIEQCMESGNPLLMEGIEDYKGPKHTIYEPMDLIELWATAQAEKGPPFYQALDEMHLDKL</sequence>
<dbReference type="Gramene" id="rna-AYBTSS11_LOCUS28896">
    <property type="protein sequence ID" value="CAJ1976753.1"/>
    <property type="gene ID" value="gene-AYBTSS11_LOCUS28896"/>
</dbReference>
<keyword evidence="2" id="KW-1185">Reference proteome</keyword>
<protein>
    <submittedName>
        <fullName evidence="1">Uncharacterized protein</fullName>
    </submittedName>
</protein>
<evidence type="ECO:0000313" key="2">
    <source>
        <dbReference type="Proteomes" id="UP001189624"/>
    </source>
</evidence>
<evidence type="ECO:0000313" key="1">
    <source>
        <dbReference type="EMBL" id="CAJ1976753.1"/>
    </source>
</evidence>
<accession>A0AA86W260</accession>
<dbReference type="Proteomes" id="UP001189624">
    <property type="component" value="Chromosome 10"/>
</dbReference>
<gene>
    <name evidence="1" type="ORF">AYBTSS11_LOCUS28896</name>
</gene>